<reference evidence="1 2" key="1">
    <citation type="journal article" date="2016" name="Nat. Commun.">
        <title>Thousands of microbial genomes shed light on interconnected biogeochemical processes in an aquifer system.</title>
        <authorList>
            <person name="Anantharaman K."/>
            <person name="Brown C.T."/>
            <person name="Hug L.A."/>
            <person name="Sharon I."/>
            <person name="Castelle C.J."/>
            <person name="Probst A.J."/>
            <person name="Thomas B.C."/>
            <person name="Singh A."/>
            <person name="Wilkins M.J."/>
            <person name="Karaoz U."/>
            <person name="Brodie E.L."/>
            <person name="Williams K.H."/>
            <person name="Hubbard S.S."/>
            <person name="Banfield J.F."/>
        </authorList>
    </citation>
    <scope>NUCLEOTIDE SEQUENCE [LARGE SCALE GENOMIC DNA]</scope>
</reference>
<sequence>MRISERQATRRPEASGRVFEIGLEPGETLAALVAAVVRTVDQSSWETASVRPYKGGLIVGEPRRQYVLAIKAFGSSMAVLAAVCCPRPAEFVSWVRVVYEADRRARRSAEIEIDVSEFF</sequence>
<dbReference type="EMBL" id="MGFG01000001">
    <property type="protein sequence ID" value="OGM01654.1"/>
    <property type="molecule type" value="Genomic_DNA"/>
</dbReference>
<comment type="caution">
    <text evidence="1">The sequence shown here is derived from an EMBL/GenBank/DDBJ whole genome shotgun (WGS) entry which is preliminary data.</text>
</comment>
<accession>A0A1F7WFP1</accession>
<proteinExistence type="predicted"/>
<evidence type="ECO:0000313" key="1">
    <source>
        <dbReference type="EMBL" id="OGM01654.1"/>
    </source>
</evidence>
<dbReference type="Proteomes" id="UP000176988">
    <property type="component" value="Unassembled WGS sequence"/>
</dbReference>
<dbReference type="AlphaFoldDB" id="A0A1F7WFP1"/>
<evidence type="ECO:0000313" key="2">
    <source>
        <dbReference type="Proteomes" id="UP000176988"/>
    </source>
</evidence>
<name>A0A1F7WFP1_9BACT</name>
<organism evidence="1 2">
    <name type="scientific">Candidatus Uhrbacteria bacterium RIFOXYC2_FULL_47_19</name>
    <dbReference type="NCBI Taxonomy" id="1802424"/>
    <lineage>
        <taxon>Bacteria</taxon>
        <taxon>Candidatus Uhriibacteriota</taxon>
    </lineage>
</organism>
<protein>
    <submittedName>
        <fullName evidence="1">Uncharacterized protein</fullName>
    </submittedName>
</protein>
<gene>
    <name evidence="1" type="ORF">A2480_00730</name>
</gene>